<feature type="domain" description="Resolvase/invertase-type recombinase catalytic" evidence="7">
    <location>
        <begin position="56"/>
        <end position="202"/>
    </location>
</feature>
<keyword evidence="2" id="KW-0238">DNA-binding</keyword>
<evidence type="ECO:0000259" key="7">
    <source>
        <dbReference type="PROSITE" id="PS51736"/>
    </source>
</evidence>
<dbReference type="Pfam" id="PF00239">
    <property type="entry name" value="Resolvase"/>
    <property type="match status" value="1"/>
</dbReference>
<dbReference type="SUPFAM" id="SSF53041">
    <property type="entry name" value="Resolvase-like"/>
    <property type="match status" value="1"/>
</dbReference>
<dbReference type="PROSITE" id="PS51736">
    <property type="entry name" value="RECOMBINASES_3"/>
    <property type="match status" value="1"/>
</dbReference>
<sequence length="202" mass="23720">MYKVSQAAELLGVSVSTMQRWDREGRIKAYRNAANRRYYTQEQLNKYLGISEKDRKNIAYARVSSAGQKRDLVDQMDFLIQYCNAKGIIIDEHITDIGSGLNYKRPKWNKLLQEVEDRKVDKIYVTYKDRFVRFGFDWFADFCKRHGAEIIVVNNPKTSPDKELVDDLTSIIHMFSSRLYGLRRYKKQIETDPSLKDGDKND</sequence>
<dbReference type="Gene3D" id="1.10.1660.10">
    <property type="match status" value="1"/>
</dbReference>
<dbReference type="FunFam" id="3.40.50.1390:FF:000002">
    <property type="entry name" value="ORF1 in transposon ISC1904"/>
    <property type="match status" value="1"/>
</dbReference>
<evidence type="ECO:0000256" key="4">
    <source>
        <dbReference type="PIRSR" id="PIRSR606118-50"/>
    </source>
</evidence>
<dbReference type="NCBIfam" id="NF033518">
    <property type="entry name" value="transpos_IS607"/>
    <property type="match status" value="1"/>
</dbReference>
<dbReference type="GO" id="GO:0003677">
    <property type="term" value="F:DNA binding"/>
    <property type="evidence" value="ECO:0007669"/>
    <property type="project" value="UniProtKB-KW"/>
</dbReference>
<gene>
    <name evidence="8" type="ORF">ABC765_08140</name>
</gene>
<dbReference type="GO" id="GO:0015074">
    <property type="term" value="P:DNA integration"/>
    <property type="evidence" value="ECO:0007669"/>
    <property type="project" value="UniProtKB-KW"/>
</dbReference>
<evidence type="ECO:0000256" key="3">
    <source>
        <dbReference type="ARBA" id="ARBA00023172"/>
    </source>
</evidence>
<feature type="domain" description="HTH merR-type" evidence="6">
    <location>
        <begin position="1"/>
        <end position="44"/>
    </location>
</feature>
<dbReference type="InterPro" id="IPR051491">
    <property type="entry name" value="Recombinase/Transposase-rel"/>
</dbReference>
<dbReference type="Gene3D" id="1.10.287.2170">
    <property type="match status" value="1"/>
</dbReference>
<proteinExistence type="predicted"/>
<dbReference type="InterPro" id="IPR036162">
    <property type="entry name" value="Resolvase-like_N_sf"/>
</dbReference>
<dbReference type="PANTHER" id="PTHR36172">
    <property type="match status" value="1"/>
</dbReference>
<dbReference type="CDD" id="cd03769">
    <property type="entry name" value="SR_IS607_transposase_like"/>
    <property type="match status" value="1"/>
</dbReference>
<feature type="active site" description="O-(5'-phospho-DNA)-serine intermediate" evidence="4 5">
    <location>
        <position position="64"/>
    </location>
</feature>
<dbReference type="PROSITE" id="PS00397">
    <property type="entry name" value="RECOMBINASES_1"/>
    <property type="match status" value="1"/>
</dbReference>
<dbReference type="GO" id="GO:0006355">
    <property type="term" value="P:regulation of DNA-templated transcription"/>
    <property type="evidence" value="ECO:0007669"/>
    <property type="project" value="InterPro"/>
</dbReference>
<protein>
    <submittedName>
        <fullName evidence="8">IS607 family transposase</fullName>
    </submittedName>
</protein>
<organism evidence="8">
    <name type="scientific">Limosilactobacillus allomucosae</name>
    <dbReference type="NCBI Taxonomy" id="3142938"/>
    <lineage>
        <taxon>Bacteria</taxon>
        <taxon>Bacillati</taxon>
        <taxon>Bacillota</taxon>
        <taxon>Bacilli</taxon>
        <taxon>Lactobacillales</taxon>
        <taxon>Lactobacillaceae</taxon>
        <taxon>Limosilactobacillus</taxon>
    </lineage>
</organism>
<keyword evidence="3" id="KW-0233">DNA recombination</keyword>
<dbReference type="InterPro" id="IPR048046">
    <property type="entry name" value="Transpos_IS607"/>
</dbReference>
<evidence type="ECO:0000256" key="2">
    <source>
        <dbReference type="ARBA" id="ARBA00023125"/>
    </source>
</evidence>
<dbReference type="InterPro" id="IPR041657">
    <property type="entry name" value="HTH_17"/>
</dbReference>
<dbReference type="InterPro" id="IPR009061">
    <property type="entry name" value="DNA-bd_dom_put_sf"/>
</dbReference>
<evidence type="ECO:0000256" key="5">
    <source>
        <dbReference type="PROSITE-ProRule" id="PRU10137"/>
    </source>
</evidence>
<dbReference type="PROSITE" id="PS50937">
    <property type="entry name" value="HTH_MERR_2"/>
    <property type="match status" value="1"/>
</dbReference>
<dbReference type="EMBL" id="CP154878">
    <property type="protein sequence ID" value="XBG96612.1"/>
    <property type="molecule type" value="Genomic_DNA"/>
</dbReference>
<accession>A0AAU7C5S7</accession>
<dbReference type="GO" id="GO:0000150">
    <property type="term" value="F:DNA strand exchange activity"/>
    <property type="evidence" value="ECO:0007669"/>
    <property type="project" value="InterPro"/>
</dbReference>
<dbReference type="InterPro" id="IPR006118">
    <property type="entry name" value="Recombinase_CS"/>
</dbReference>
<evidence type="ECO:0000259" key="6">
    <source>
        <dbReference type="PROSITE" id="PS50937"/>
    </source>
</evidence>
<dbReference type="RefSeq" id="WP_347980941.1">
    <property type="nucleotide sequence ID" value="NZ_CP154878.1"/>
</dbReference>
<evidence type="ECO:0000313" key="8">
    <source>
        <dbReference type="EMBL" id="XBG96612.1"/>
    </source>
</evidence>
<dbReference type="PANTHER" id="PTHR36172:SF1">
    <property type="entry name" value="RESOLVASE-RELATED"/>
    <property type="match status" value="1"/>
</dbReference>
<dbReference type="SMART" id="SM00422">
    <property type="entry name" value="HTH_MERR"/>
    <property type="match status" value="1"/>
</dbReference>
<dbReference type="SUPFAM" id="SSF46955">
    <property type="entry name" value="Putative DNA-binding domain"/>
    <property type="match status" value="1"/>
</dbReference>
<evidence type="ECO:0000256" key="1">
    <source>
        <dbReference type="ARBA" id="ARBA00022908"/>
    </source>
</evidence>
<dbReference type="InterPro" id="IPR006119">
    <property type="entry name" value="Resolv_N"/>
</dbReference>
<dbReference type="CDD" id="cd04762">
    <property type="entry name" value="HTH_MerR-trunc"/>
    <property type="match status" value="1"/>
</dbReference>
<dbReference type="SMART" id="SM00857">
    <property type="entry name" value="Resolvase"/>
    <property type="match status" value="1"/>
</dbReference>
<dbReference type="Pfam" id="PF12728">
    <property type="entry name" value="HTH_17"/>
    <property type="match status" value="1"/>
</dbReference>
<dbReference type="AlphaFoldDB" id="A0AAU7C5S7"/>
<dbReference type="InterPro" id="IPR000551">
    <property type="entry name" value="MerR-type_HTH_dom"/>
</dbReference>
<dbReference type="KEGG" id="lalo:ABC765_08140"/>
<dbReference type="Gene3D" id="3.40.50.1390">
    <property type="entry name" value="Resolvase, N-terminal catalytic domain"/>
    <property type="match status" value="1"/>
</dbReference>
<name>A0AAU7C5S7_9LACO</name>
<reference evidence="8" key="1">
    <citation type="submission" date="2024-04" db="EMBL/GenBank/DDBJ databases">
        <title>Limosilactobacillus allomucosae sp. nov., a novel species isolated from wild boar faecal samples as a potential probiotics for domestic pigs.</title>
        <authorList>
            <person name="Chen B."/>
        </authorList>
    </citation>
    <scope>NUCLEOTIDE SEQUENCE</scope>
    <source>
        <strain evidence="8">WILCCON 0051</strain>
    </source>
</reference>
<keyword evidence="1" id="KW-0229">DNA integration</keyword>
<dbReference type="InterPro" id="IPR041718">
    <property type="entry name" value="IS607_transposase-like"/>
</dbReference>